<dbReference type="InterPro" id="IPR027408">
    <property type="entry name" value="PNPase/RNase_PH_dom_sf"/>
</dbReference>
<feature type="region of interest" description="Disordered" evidence="1">
    <location>
        <begin position="1"/>
        <end position="71"/>
    </location>
</feature>
<dbReference type="Gene3D" id="3.30.230.70">
    <property type="entry name" value="GHMP Kinase, N-terminal domain"/>
    <property type="match status" value="1"/>
</dbReference>
<sequence length="197" mass="21269">MSIPSTPTPNQNPQIPQVRRRVSSRSLLSGSRPAESGARGSATPATRPSRPRNHLGMHSWGPTTPNLGLDSAQQGSSSLFDKAGVSLFLRSSFVFVASTASFALHGDDVYFSLEDFDFGRVLMGLKLKLSAKIRIQSLMKLICLMCRESGIDLLSLNVMEGKICWDLYIEGLVINADGNLLDALGAAIKVAIVPFFS</sequence>
<dbReference type="SUPFAM" id="SSF54211">
    <property type="entry name" value="Ribosomal protein S5 domain 2-like"/>
    <property type="match status" value="1"/>
</dbReference>
<proteinExistence type="predicted"/>
<name>A0AAP0JXV1_9MAGN</name>
<comment type="caution">
    <text evidence="2">The sequence shown here is derived from an EMBL/GenBank/DDBJ whole genome shotgun (WGS) entry which is preliminary data.</text>
</comment>
<accession>A0AAP0JXV1</accession>
<feature type="compositionally biased region" description="Polar residues" evidence="1">
    <location>
        <begin position="61"/>
        <end position="71"/>
    </location>
</feature>
<organism evidence="2 3">
    <name type="scientific">Stephania yunnanensis</name>
    <dbReference type="NCBI Taxonomy" id="152371"/>
    <lineage>
        <taxon>Eukaryota</taxon>
        <taxon>Viridiplantae</taxon>
        <taxon>Streptophyta</taxon>
        <taxon>Embryophyta</taxon>
        <taxon>Tracheophyta</taxon>
        <taxon>Spermatophyta</taxon>
        <taxon>Magnoliopsida</taxon>
        <taxon>Ranunculales</taxon>
        <taxon>Menispermaceae</taxon>
        <taxon>Menispermoideae</taxon>
        <taxon>Cissampelideae</taxon>
        <taxon>Stephania</taxon>
    </lineage>
</organism>
<reference evidence="2 3" key="1">
    <citation type="submission" date="2024-01" db="EMBL/GenBank/DDBJ databases">
        <title>Genome assemblies of Stephania.</title>
        <authorList>
            <person name="Yang L."/>
        </authorList>
    </citation>
    <scope>NUCLEOTIDE SEQUENCE [LARGE SCALE GENOMIC DNA]</scope>
    <source>
        <strain evidence="2">YNDBR</strain>
        <tissue evidence="2">Leaf</tissue>
    </source>
</reference>
<dbReference type="InterPro" id="IPR020568">
    <property type="entry name" value="Ribosomal_Su5_D2-typ_SF"/>
</dbReference>
<keyword evidence="3" id="KW-1185">Reference proteome</keyword>
<dbReference type="Proteomes" id="UP001420932">
    <property type="component" value="Unassembled WGS sequence"/>
</dbReference>
<dbReference type="AlphaFoldDB" id="A0AAP0JXV1"/>
<dbReference type="EMBL" id="JBBNAF010000005">
    <property type="protein sequence ID" value="KAK9142198.1"/>
    <property type="molecule type" value="Genomic_DNA"/>
</dbReference>
<evidence type="ECO:0000313" key="2">
    <source>
        <dbReference type="EMBL" id="KAK9142198.1"/>
    </source>
</evidence>
<feature type="compositionally biased region" description="Low complexity" evidence="1">
    <location>
        <begin position="1"/>
        <end position="16"/>
    </location>
</feature>
<protein>
    <submittedName>
        <fullName evidence="2">Uncharacterized protein</fullName>
    </submittedName>
</protein>
<evidence type="ECO:0000256" key="1">
    <source>
        <dbReference type="SAM" id="MobiDB-lite"/>
    </source>
</evidence>
<gene>
    <name evidence="2" type="ORF">Syun_011598</name>
</gene>
<evidence type="ECO:0000313" key="3">
    <source>
        <dbReference type="Proteomes" id="UP001420932"/>
    </source>
</evidence>